<keyword evidence="3" id="KW-1185">Reference proteome</keyword>
<dbReference type="Pfam" id="PF16407">
    <property type="entry name" value="PKD_2"/>
    <property type="match status" value="1"/>
</dbReference>
<dbReference type="EMBL" id="FNGY01000010">
    <property type="protein sequence ID" value="SDN96650.1"/>
    <property type="molecule type" value="Genomic_DNA"/>
</dbReference>
<dbReference type="RefSeq" id="WP_083362053.1">
    <property type="nucleotide sequence ID" value="NZ_FNGY01000010.1"/>
</dbReference>
<feature type="signal peptide" evidence="1">
    <location>
        <begin position="1"/>
        <end position="23"/>
    </location>
</feature>
<dbReference type="PROSITE" id="PS51257">
    <property type="entry name" value="PROKAR_LIPOPROTEIN"/>
    <property type="match status" value="1"/>
</dbReference>
<reference evidence="3" key="1">
    <citation type="submission" date="2016-10" db="EMBL/GenBank/DDBJ databases">
        <authorList>
            <person name="Varghese N."/>
            <person name="Submissions S."/>
        </authorList>
    </citation>
    <scope>NUCLEOTIDE SEQUENCE [LARGE SCALE GENOMIC DNA]</scope>
    <source>
        <strain evidence="3">DSM 19110</strain>
    </source>
</reference>
<dbReference type="Proteomes" id="UP000183200">
    <property type="component" value="Unassembled WGS sequence"/>
</dbReference>
<feature type="chain" id="PRO_5010161674" evidence="1">
    <location>
        <begin position="24"/>
        <end position="509"/>
    </location>
</feature>
<evidence type="ECO:0000313" key="2">
    <source>
        <dbReference type="EMBL" id="SDN96650.1"/>
    </source>
</evidence>
<evidence type="ECO:0000313" key="3">
    <source>
        <dbReference type="Proteomes" id="UP000183200"/>
    </source>
</evidence>
<keyword evidence="1" id="KW-0732">Signal</keyword>
<accession>A0A1H0FPU0</accession>
<organism evidence="2 3">
    <name type="scientific">Pedobacter steynii</name>
    <dbReference type="NCBI Taxonomy" id="430522"/>
    <lineage>
        <taxon>Bacteria</taxon>
        <taxon>Pseudomonadati</taxon>
        <taxon>Bacteroidota</taxon>
        <taxon>Sphingobacteriia</taxon>
        <taxon>Sphingobacteriales</taxon>
        <taxon>Sphingobacteriaceae</taxon>
        <taxon>Pedobacter</taxon>
    </lineage>
</organism>
<dbReference type="AlphaFoldDB" id="A0A1H0FPU0"/>
<name>A0A1H0FPU0_9SPHI</name>
<protein>
    <submittedName>
        <fullName evidence="2">PKD-like family protein</fullName>
    </submittedName>
</protein>
<dbReference type="OrthoDB" id="1095195at2"/>
<sequence>MLNYRYFKQALLFVMLFVSFSCRKDLGNYNYEEINSVDFGGIDKTYNAMLGERFKISPVLKFTKDESNDEQAYSYQWLAMRRGEALNSEIRKELATTRNLDVVVKIPSGNYDVYYIVTDKKTGVAYRTTFRLTVQTSIYEGWMVLNDVNGAARLDMISKINNIYTPVTDVLGSTGSELSLKGKPLDVHCYPYNFSTYGIYLSTDKGTNRIDPETFKWKNTFNIKYEMVANVPDDFHADFMASTEHPNGAGTSYMFSAGNVYYYYYIYQINYGVPINLVKEESVPFNAAPFIARSLSSSTLIANAVLFDVNKRRFVRHLNNESTCTTMPTMDNALFDYNNVGKDLIYMDYSPFNGGDVFAILKGGDGKVYLARFNLVTAIQTYYAEITGAEIGNADKFTVNPIYGYLFYSVGGKVYEYDMSLKTSKLMLDKGAEKISLIKFQKFVNGGSSRPYYESRKNQLMVCSYDPALPAERNGKMELYVVPSLNGDLTLGESYSGFGKIVSVSYRER</sequence>
<proteinExistence type="predicted"/>
<gene>
    <name evidence="2" type="ORF">SAMN05421820_110245</name>
</gene>
<evidence type="ECO:0000256" key="1">
    <source>
        <dbReference type="SAM" id="SignalP"/>
    </source>
</evidence>
<dbReference type="InterPro" id="IPR032183">
    <property type="entry name" value="PKD-like"/>
</dbReference>